<keyword evidence="6" id="KW-1185">Reference proteome</keyword>
<dbReference type="InParanoid" id="E3IZ07"/>
<sequence length="395" mass="41192">MRVLTVVMMADARRGGGLAERAYQLTRAYARAGGPEVSTELLTLDLDLTDARIAPLAPATLTPMPCANRRFYLPARPGQVAERVAAADVVHLLGHWTALGALGFRAARRHGVPWVVSPCGSLPVAGRSRAAKRAYNVAVGTRIVRDAAAAIAVTADEAADFARYGRDPAAVRVIPNGVAAADHDRDAGGAFLRRHGLAGRRYVLFLGRLNRIKGVDLLIEAFAAAGAAADGWLLVLAGPDEGLAAELRAQASALGVAAAVRFVGVVAGAERTEALRAASLLVVPSRREAMSIVALEAGVNSTPVLITDVCGFDEVARCRGGLVVEATAPALAAGLRQLLARPDALAEHGTRLRALVLAEFTWERAAARHLEVFADVVPAVSAGTELAGRGTRGCE</sequence>
<dbReference type="Pfam" id="PF00534">
    <property type="entry name" value="Glycos_transf_1"/>
    <property type="match status" value="1"/>
</dbReference>
<dbReference type="PANTHER" id="PTHR12526:SF636">
    <property type="entry name" value="BLL3647 PROTEIN"/>
    <property type="match status" value="1"/>
</dbReference>
<dbReference type="Pfam" id="PF13579">
    <property type="entry name" value="Glyco_trans_4_4"/>
    <property type="match status" value="1"/>
</dbReference>
<dbReference type="KEGG" id="fri:FraEuI1c_2251"/>
<dbReference type="SUPFAM" id="SSF53756">
    <property type="entry name" value="UDP-Glycosyltransferase/glycogen phosphorylase"/>
    <property type="match status" value="1"/>
</dbReference>
<keyword evidence="2 5" id="KW-0808">Transferase</keyword>
<feature type="domain" description="Glycosyl transferase family 1" evidence="3">
    <location>
        <begin position="199"/>
        <end position="344"/>
    </location>
</feature>
<reference evidence="5 6" key="1">
    <citation type="submission" date="2010-10" db="EMBL/GenBank/DDBJ databases">
        <title>Complete sequence of Frankia sp. EuI1c.</title>
        <authorList>
            <consortium name="US DOE Joint Genome Institute"/>
            <person name="Lucas S."/>
            <person name="Copeland A."/>
            <person name="Lapidus A."/>
            <person name="Cheng J.-F."/>
            <person name="Bruce D."/>
            <person name="Goodwin L."/>
            <person name="Pitluck S."/>
            <person name="Chertkov O."/>
            <person name="Detter J.C."/>
            <person name="Han C."/>
            <person name="Tapia R."/>
            <person name="Land M."/>
            <person name="Hauser L."/>
            <person name="Jeffries C."/>
            <person name="Kyrpides N."/>
            <person name="Ivanova N."/>
            <person name="Mikhailova N."/>
            <person name="Beauchemin N."/>
            <person name="Sen A."/>
            <person name="Sur S.A."/>
            <person name="Gtari M."/>
            <person name="Wall L."/>
            <person name="Tisa L."/>
            <person name="Woyke T."/>
        </authorList>
    </citation>
    <scope>NUCLEOTIDE SEQUENCE [LARGE SCALE GENOMIC DNA]</scope>
    <source>
        <strain evidence="6">DSM 45817 / CECT 9037 / EuI1c</strain>
    </source>
</reference>
<keyword evidence="1" id="KW-0328">Glycosyltransferase</keyword>
<dbReference type="HOGENOM" id="CLU_009583_2_1_11"/>
<evidence type="ECO:0000259" key="3">
    <source>
        <dbReference type="Pfam" id="PF00534"/>
    </source>
</evidence>
<feature type="domain" description="Glycosyltransferase subfamily 4-like N-terminal" evidence="4">
    <location>
        <begin position="16"/>
        <end position="177"/>
    </location>
</feature>
<evidence type="ECO:0000313" key="6">
    <source>
        <dbReference type="Proteomes" id="UP000002484"/>
    </source>
</evidence>
<dbReference type="Proteomes" id="UP000002484">
    <property type="component" value="Chromosome"/>
</dbReference>
<name>E3IZ07_PSEI1</name>
<evidence type="ECO:0000256" key="1">
    <source>
        <dbReference type="ARBA" id="ARBA00022676"/>
    </source>
</evidence>
<dbReference type="PANTHER" id="PTHR12526">
    <property type="entry name" value="GLYCOSYLTRANSFERASE"/>
    <property type="match status" value="1"/>
</dbReference>
<evidence type="ECO:0000259" key="4">
    <source>
        <dbReference type="Pfam" id="PF13579"/>
    </source>
</evidence>
<evidence type="ECO:0000256" key="2">
    <source>
        <dbReference type="ARBA" id="ARBA00022679"/>
    </source>
</evidence>
<proteinExistence type="predicted"/>
<dbReference type="InterPro" id="IPR028098">
    <property type="entry name" value="Glyco_trans_4-like_N"/>
</dbReference>
<dbReference type="RefSeq" id="WP_013423409.1">
    <property type="nucleotide sequence ID" value="NC_014666.1"/>
</dbReference>
<organism evidence="5 6">
    <name type="scientific">Pseudofrankia inefficax (strain DSM 45817 / CECT 9037 / DDB 130130 / EuI1c)</name>
    <name type="common">Frankia inefficax</name>
    <dbReference type="NCBI Taxonomy" id="298654"/>
    <lineage>
        <taxon>Bacteria</taxon>
        <taxon>Bacillati</taxon>
        <taxon>Actinomycetota</taxon>
        <taxon>Actinomycetes</taxon>
        <taxon>Frankiales</taxon>
        <taxon>Frankiaceae</taxon>
        <taxon>Pseudofrankia</taxon>
    </lineage>
</organism>
<dbReference type="Gene3D" id="3.40.50.2000">
    <property type="entry name" value="Glycogen Phosphorylase B"/>
    <property type="match status" value="2"/>
</dbReference>
<dbReference type="eggNOG" id="COG0438">
    <property type="taxonomic scope" value="Bacteria"/>
</dbReference>
<dbReference type="STRING" id="298654.FraEuI1c_2251"/>
<dbReference type="InterPro" id="IPR001296">
    <property type="entry name" value="Glyco_trans_1"/>
</dbReference>
<dbReference type="CAZy" id="GT4">
    <property type="family name" value="Glycosyltransferase Family 4"/>
</dbReference>
<dbReference type="AlphaFoldDB" id="E3IZ07"/>
<gene>
    <name evidence="5" type="ordered locus">FraEuI1c_2251</name>
</gene>
<accession>E3IZ07</accession>
<dbReference type="EMBL" id="CP002299">
    <property type="protein sequence ID" value="ADP80290.1"/>
    <property type="molecule type" value="Genomic_DNA"/>
</dbReference>
<evidence type="ECO:0000313" key="5">
    <source>
        <dbReference type="EMBL" id="ADP80290.1"/>
    </source>
</evidence>
<dbReference type="OrthoDB" id="506201at2"/>
<protein>
    <submittedName>
        <fullName evidence="5">Glycosyl transferase group 1</fullName>
    </submittedName>
</protein>
<dbReference type="GO" id="GO:0016757">
    <property type="term" value="F:glycosyltransferase activity"/>
    <property type="evidence" value="ECO:0007669"/>
    <property type="project" value="UniProtKB-KW"/>
</dbReference>